<keyword evidence="5 9" id="KW-0479">Metal-binding</keyword>
<dbReference type="Pfam" id="PF00316">
    <property type="entry name" value="FBPase"/>
    <property type="match status" value="1"/>
</dbReference>
<dbReference type="PANTHER" id="PTHR11556:SF35">
    <property type="entry name" value="SEDOHEPTULOSE-1,7-BISPHOSPHATASE, CHLOROPLASTIC"/>
    <property type="match status" value="1"/>
</dbReference>
<dbReference type="InterPro" id="IPR020548">
    <property type="entry name" value="Fructose_bisphosphatase_AS"/>
</dbReference>
<feature type="binding site" evidence="9">
    <location>
        <position position="112"/>
    </location>
    <ligand>
        <name>Mg(2+)</name>
        <dbReference type="ChEBI" id="CHEBI:18420"/>
        <label>1</label>
    </ligand>
</feature>
<evidence type="ECO:0000256" key="10">
    <source>
        <dbReference type="RuleBase" id="RU000508"/>
    </source>
</evidence>
<feature type="domain" description="Fructose-1-6-bisphosphatase class I N-terminal" evidence="11">
    <location>
        <begin position="21"/>
        <end position="189"/>
    </location>
</feature>
<keyword evidence="4 9" id="KW-0963">Cytoplasm</keyword>
<dbReference type="SUPFAM" id="SSF56655">
    <property type="entry name" value="Carbohydrate phosphatase"/>
    <property type="match status" value="1"/>
</dbReference>
<comment type="cofactor">
    <cofactor evidence="9">
        <name>Mg(2+)</name>
        <dbReference type="ChEBI" id="CHEBI:18420"/>
    </cofactor>
    <text evidence="9">Binds 2 magnesium ions per subunit.</text>
</comment>
<keyword evidence="14" id="KW-1185">Reference proteome</keyword>
<evidence type="ECO:0000313" key="14">
    <source>
        <dbReference type="Proteomes" id="UP000609802"/>
    </source>
</evidence>
<dbReference type="InterPro" id="IPR000146">
    <property type="entry name" value="FBPase_class-1"/>
</dbReference>
<evidence type="ECO:0000256" key="3">
    <source>
        <dbReference type="ARBA" id="ARBA00010941"/>
    </source>
</evidence>
<dbReference type="InterPro" id="IPR044015">
    <property type="entry name" value="FBPase_C_dom"/>
</dbReference>
<evidence type="ECO:0000313" key="13">
    <source>
        <dbReference type="EMBL" id="GHE89099.1"/>
    </source>
</evidence>
<comment type="caution">
    <text evidence="9">Lacks conserved residue(s) required for the propagation of feature annotation.</text>
</comment>
<evidence type="ECO:0000259" key="11">
    <source>
        <dbReference type="Pfam" id="PF00316"/>
    </source>
</evidence>
<evidence type="ECO:0000256" key="6">
    <source>
        <dbReference type="ARBA" id="ARBA00022801"/>
    </source>
</evidence>
<dbReference type="RefSeq" id="WP_095587544.1">
    <property type="nucleotide sequence ID" value="NZ_BNCH01000001.1"/>
</dbReference>
<dbReference type="PRINTS" id="PR00115">
    <property type="entry name" value="F16BPHPHTASE"/>
</dbReference>
<evidence type="ECO:0000256" key="7">
    <source>
        <dbReference type="ARBA" id="ARBA00022842"/>
    </source>
</evidence>
<feature type="binding site" evidence="9">
    <location>
        <position position="91"/>
    </location>
    <ligand>
        <name>Mg(2+)</name>
        <dbReference type="ChEBI" id="CHEBI:18420"/>
        <label>1</label>
    </ligand>
</feature>
<keyword evidence="8 9" id="KW-0119">Carbohydrate metabolism</keyword>
<dbReference type="Gene3D" id="3.40.190.80">
    <property type="match status" value="1"/>
</dbReference>
<reference evidence="14" key="1">
    <citation type="journal article" date="2019" name="Int. J. Syst. Evol. Microbiol.">
        <title>The Global Catalogue of Microorganisms (GCM) 10K type strain sequencing project: providing services to taxonomists for standard genome sequencing and annotation.</title>
        <authorList>
            <consortium name="The Broad Institute Genomics Platform"/>
            <consortium name="The Broad Institute Genome Sequencing Center for Infectious Disease"/>
            <person name="Wu L."/>
            <person name="Ma J."/>
        </authorList>
    </citation>
    <scope>NUCLEOTIDE SEQUENCE [LARGE SCALE GENOMIC DNA]</scope>
    <source>
        <strain evidence="14">KCTC 42443</strain>
    </source>
</reference>
<dbReference type="Proteomes" id="UP000609802">
    <property type="component" value="Unassembled WGS sequence"/>
</dbReference>
<feature type="binding site" evidence="9">
    <location>
        <position position="115"/>
    </location>
    <ligand>
        <name>Mg(2+)</name>
        <dbReference type="ChEBI" id="CHEBI:18420"/>
        <label>2</label>
    </ligand>
</feature>
<dbReference type="CDD" id="cd00354">
    <property type="entry name" value="FBPase"/>
    <property type="match status" value="1"/>
</dbReference>
<sequence length="335" mass="36283">MSEPITLRRFLTRYAEPGGLDPNLIFLIEDIASACRVIGNRLRNAAFEGNHGLAGDTNVQGEDQKKLDVIADEVFARICESSPRLAALVSEEREDAVWLKEPEGGDYLLFYDPLDGSSNIDVNLSVGSIFSICTVGTDGDRDVLKAGDAQHCSGYAIYGPTMMLVLTVGSGVYGFSCEYGTGDFRLTHPRMTIPAETSEFAINASRYRLWDAPVRRYVDECSAGMTGPCGRDFNMRWTASMVAEVHRILTRGGVFLYPVDDGNRAAGGKLRLLYEASPMALLVEQAGGAATDGHSRILDLQPTGHHQRVPVILGSANEVDRIAQYHTADAGSAAS</sequence>
<dbReference type="PIRSF" id="PIRSF000904">
    <property type="entry name" value="FBPtase_SBPase"/>
    <property type="match status" value="1"/>
</dbReference>
<dbReference type="PANTHER" id="PTHR11556">
    <property type="entry name" value="FRUCTOSE-1,6-BISPHOSPHATASE-RELATED"/>
    <property type="match status" value="1"/>
</dbReference>
<feature type="domain" description="Fructose-1-6-bisphosphatase class 1 C-terminal" evidence="12">
    <location>
        <begin position="193"/>
        <end position="326"/>
    </location>
</feature>
<feature type="binding site" evidence="9">
    <location>
        <position position="269"/>
    </location>
    <ligand>
        <name>substrate</name>
    </ligand>
</feature>
<feature type="binding site" evidence="9">
    <location>
        <position position="203"/>
    </location>
    <ligand>
        <name>substrate</name>
    </ligand>
</feature>
<dbReference type="InterPro" id="IPR028343">
    <property type="entry name" value="FBPtase"/>
</dbReference>
<dbReference type="PROSITE" id="PS00124">
    <property type="entry name" value="FBPASE"/>
    <property type="match status" value="1"/>
</dbReference>
<comment type="caution">
    <text evidence="13">The sequence shown here is derived from an EMBL/GenBank/DDBJ whole genome shotgun (WGS) entry which is preliminary data.</text>
</comment>
<protein>
    <recommendedName>
        <fullName evidence="9">Fructose-1,6-bisphosphatase class 1</fullName>
        <shortName evidence="9">FBPase class 1</shortName>
        <ecNumber evidence="9">3.1.3.11</ecNumber>
    </recommendedName>
    <alternativeName>
        <fullName evidence="9">D-fructose-1,6-bisphosphate 1-phosphohydrolase class 1</fullName>
    </alternativeName>
</protein>
<dbReference type="InterPro" id="IPR033391">
    <property type="entry name" value="FBPase_N"/>
</dbReference>
<comment type="catalytic activity">
    <reaction evidence="1 9">
        <text>beta-D-fructose 1,6-bisphosphate + H2O = beta-D-fructose 6-phosphate + phosphate</text>
        <dbReference type="Rhea" id="RHEA:11064"/>
        <dbReference type="ChEBI" id="CHEBI:15377"/>
        <dbReference type="ChEBI" id="CHEBI:32966"/>
        <dbReference type="ChEBI" id="CHEBI:43474"/>
        <dbReference type="ChEBI" id="CHEBI:57634"/>
        <dbReference type="EC" id="3.1.3.11"/>
    </reaction>
</comment>
<dbReference type="EMBL" id="BNCH01000001">
    <property type="protein sequence ID" value="GHE89099.1"/>
    <property type="molecule type" value="Genomic_DNA"/>
</dbReference>
<evidence type="ECO:0000259" key="12">
    <source>
        <dbReference type="Pfam" id="PF18913"/>
    </source>
</evidence>
<evidence type="ECO:0000256" key="1">
    <source>
        <dbReference type="ARBA" id="ARBA00001273"/>
    </source>
</evidence>
<organism evidence="13 14">
    <name type="scientific">Aliiroseovarius zhejiangensis</name>
    <dbReference type="NCBI Taxonomy" id="1632025"/>
    <lineage>
        <taxon>Bacteria</taxon>
        <taxon>Pseudomonadati</taxon>
        <taxon>Pseudomonadota</taxon>
        <taxon>Alphaproteobacteria</taxon>
        <taxon>Rhodobacterales</taxon>
        <taxon>Paracoccaceae</taxon>
        <taxon>Aliiroseovarius</taxon>
    </lineage>
</organism>
<proteinExistence type="inferred from homology"/>
<dbReference type="PIRSF" id="PIRSF500210">
    <property type="entry name" value="FBPtase"/>
    <property type="match status" value="1"/>
</dbReference>
<keyword evidence="6 9" id="KW-0378">Hydrolase</keyword>
<evidence type="ECO:0000256" key="9">
    <source>
        <dbReference type="HAMAP-Rule" id="MF_01855"/>
    </source>
</evidence>
<comment type="subcellular location">
    <subcellularLocation>
        <location evidence="9">Cytoplasm</location>
    </subcellularLocation>
</comment>
<comment type="pathway">
    <text evidence="2">Carbohydrate biosynthesis; Calvin cycle.</text>
</comment>
<feature type="binding site" evidence="9">
    <location>
        <position position="275"/>
    </location>
    <ligand>
        <name>Mg(2+)</name>
        <dbReference type="ChEBI" id="CHEBI:18420"/>
        <label>2</label>
    </ligand>
</feature>
<name>A0ABQ3IQA3_9RHOB</name>
<feature type="binding site" evidence="9">
    <location>
        <begin position="115"/>
        <end position="118"/>
    </location>
    <ligand>
        <name>substrate</name>
    </ligand>
</feature>
<dbReference type="NCBIfam" id="NF006779">
    <property type="entry name" value="PRK09293.1-3"/>
    <property type="match status" value="1"/>
</dbReference>
<dbReference type="HAMAP" id="MF_01855">
    <property type="entry name" value="FBPase_class1"/>
    <property type="match status" value="1"/>
</dbReference>
<accession>A0ABQ3IQA3</accession>
<evidence type="ECO:0000256" key="4">
    <source>
        <dbReference type="ARBA" id="ARBA00022490"/>
    </source>
</evidence>
<dbReference type="EC" id="3.1.3.11" evidence="9"/>
<keyword evidence="7 9" id="KW-0460">Magnesium</keyword>
<comment type="subunit">
    <text evidence="9">Homotetramer.</text>
</comment>
<dbReference type="Gene3D" id="3.30.540.10">
    <property type="entry name" value="Fructose-1,6-Bisphosphatase, subunit A, domain 1"/>
    <property type="match status" value="1"/>
</dbReference>
<feature type="binding site" evidence="9">
    <location>
        <position position="112"/>
    </location>
    <ligand>
        <name>Mg(2+)</name>
        <dbReference type="ChEBI" id="CHEBI:18420"/>
        <label>2</label>
    </ligand>
</feature>
<feature type="binding site" evidence="9">
    <location>
        <position position="114"/>
    </location>
    <ligand>
        <name>Mg(2+)</name>
        <dbReference type="ChEBI" id="CHEBI:18420"/>
        <label>1</label>
    </ligand>
</feature>
<dbReference type="Pfam" id="PF18913">
    <property type="entry name" value="FBPase_C"/>
    <property type="match status" value="1"/>
</dbReference>
<evidence type="ECO:0000256" key="8">
    <source>
        <dbReference type="ARBA" id="ARBA00023277"/>
    </source>
</evidence>
<comment type="similarity">
    <text evidence="3 9 10">Belongs to the FBPase class 1 family.</text>
</comment>
<evidence type="ECO:0000256" key="5">
    <source>
        <dbReference type="ARBA" id="ARBA00022723"/>
    </source>
</evidence>
<evidence type="ECO:0000256" key="2">
    <source>
        <dbReference type="ARBA" id="ARBA00005215"/>
    </source>
</evidence>
<gene>
    <name evidence="9 13" type="primary">fbp</name>
    <name evidence="13" type="ORF">GCM10016455_06590</name>
</gene>